<feature type="signal peptide" evidence="2">
    <location>
        <begin position="1"/>
        <end position="34"/>
    </location>
</feature>
<feature type="region of interest" description="Disordered" evidence="1">
    <location>
        <begin position="119"/>
        <end position="150"/>
    </location>
</feature>
<keyword evidence="2" id="KW-0732">Signal</keyword>
<name>A0A835E7T0_9POAL</name>
<organism evidence="3 4">
    <name type="scientific">Digitaria exilis</name>
    <dbReference type="NCBI Taxonomy" id="1010633"/>
    <lineage>
        <taxon>Eukaryota</taxon>
        <taxon>Viridiplantae</taxon>
        <taxon>Streptophyta</taxon>
        <taxon>Embryophyta</taxon>
        <taxon>Tracheophyta</taxon>
        <taxon>Spermatophyta</taxon>
        <taxon>Magnoliopsida</taxon>
        <taxon>Liliopsida</taxon>
        <taxon>Poales</taxon>
        <taxon>Poaceae</taxon>
        <taxon>PACMAD clade</taxon>
        <taxon>Panicoideae</taxon>
        <taxon>Panicodae</taxon>
        <taxon>Paniceae</taxon>
        <taxon>Anthephorinae</taxon>
        <taxon>Digitaria</taxon>
    </lineage>
</organism>
<dbReference type="Proteomes" id="UP000636709">
    <property type="component" value="Unassembled WGS sequence"/>
</dbReference>
<evidence type="ECO:0000256" key="1">
    <source>
        <dbReference type="SAM" id="MobiDB-lite"/>
    </source>
</evidence>
<keyword evidence="4" id="KW-1185">Reference proteome</keyword>
<comment type="caution">
    <text evidence="3">The sequence shown here is derived from an EMBL/GenBank/DDBJ whole genome shotgun (WGS) entry which is preliminary data.</text>
</comment>
<evidence type="ECO:0000313" key="3">
    <source>
        <dbReference type="EMBL" id="KAF8666516.1"/>
    </source>
</evidence>
<dbReference type="OrthoDB" id="624824at2759"/>
<accession>A0A835E7T0</accession>
<proteinExistence type="predicted"/>
<protein>
    <submittedName>
        <fullName evidence="3">Uncharacterized protein</fullName>
    </submittedName>
</protein>
<evidence type="ECO:0000256" key="2">
    <source>
        <dbReference type="SAM" id="SignalP"/>
    </source>
</evidence>
<feature type="chain" id="PRO_5032633016" evidence="2">
    <location>
        <begin position="35"/>
        <end position="150"/>
    </location>
</feature>
<dbReference type="AlphaFoldDB" id="A0A835E7T0"/>
<dbReference type="EMBL" id="JACEFO010002306">
    <property type="protein sequence ID" value="KAF8666516.1"/>
    <property type="molecule type" value="Genomic_DNA"/>
</dbReference>
<sequence>MEMAPPRRDRLPHVSVSLLLLAAVGLLVVAAAAAADTEDEKLRISVHYPTEEESAWLDRWAEKYSAREPGSGFSVQPATDEESAYLNRIFSDSKKDGGARGGFDGHIAFEGNRPRIVVDKYHSSSSETKGDLKKNEEEESHLVEDDVKEL</sequence>
<reference evidence="3" key="1">
    <citation type="submission" date="2020-07" db="EMBL/GenBank/DDBJ databases">
        <title>Genome sequence and genetic diversity analysis of an under-domesticated orphan crop, white fonio (Digitaria exilis).</title>
        <authorList>
            <person name="Bennetzen J.L."/>
            <person name="Chen S."/>
            <person name="Ma X."/>
            <person name="Wang X."/>
            <person name="Yssel A.E.J."/>
            <person name="Chaluvadi S.R."/>
            <person name="Johnson M."/>
            <person name="Gangashetty P."/>
            <person name="Hamidou F."/>
            <person name="Sanogo M.D."/>
            <person name="Zwaenepoel A."/>
            <person name="Wallace J."/>
            <person name="Van De Peer Y."/>
            <person name="Van Deynze A."/>
        </authorList>
    </citation>
    <scope>NUCLEOTIDE SEQUENCE</scope>
    <source>
        <tissue evidence="3">Leaves</tissue>
    </source>
</reference>
<gene>
    <name evidence="3" type="ORF">HU200_053632</name>
</gene>
<evidence type="ECO:0000313" key="4">
    <source>
        <dbReference type="Proteomes" id="UP000636709"/>
    </source>
</evidence>